<dbReference type="InterPro" id="IPR036412">
    <property type="entry name" value="HAD-like_sf"/>
</dbReference>
<keyword evidence="4" id="KW-0460">Magnesium</keyword>
<sequence length="271" mass="30136">MYRIVVTDLDGTLLNQEHAISESSSAIFRQLSGGIRFIMATGRPWGDARYFRDQLNIPIYLISSNGARVHSPEDEVLVSHDLTPDLLTALYTLSEQFADDTLMSVNQEDRWFVTRAFPELAEYHRDSGFTYLVSAAADMPHQGVCKVFFNARNRNALLPLEAIIRESLGEQVSITWSSPECLEIMAAGVNKGQALAELLPRLHAKPGDIMAFGDGLNDLEMLSLVGRGVCMQNADPLLKSRLPSLDTTLSNHEHGVACYLRDYYLGERTTA</sequence>
<dbReference type="Gene3D" id="3.40.50.1000">
    <property type="entry name" value="HAD superfamily/HAD-like"/>
    <property type="match status" value="1"/>
</dbReference>
<dbReference type="NCBIfam" id="TIGR00099">
    <property type="entry name" value="Cof-subfamily"/>
    <property type="match status" value="1"/>
</dbReference>
<dbReference type="SFLD" id="SFLDS00003">
    <property type="entry name" value="Haloacid_Dehalogenase"/>
    <property type="match status" value="1"/>
</dbReference>
<proteinExistence type="inferred from homology"/>
<dbReference type="PANTHER" id="PTHR47267:SF4">
    <property type="entry name" value="PYRIDOXAL PHOSPHATE PHOSPHATASE YIGL"/>
    <property type="match status" value="1"/>
</dbReference>
<dbReference type="Gene3D" id="3.30.1240.10">
    <property type="match status" value="1"/>
</dbReference>
<dbReference type="SUPFAM" id="SSF56784">
    <property type="entry name" value="HAD-like"/>
    <property type="match status" value="1"/>
</dbReference>
<evidence type="ECO:0000256" key="5">
    <source>
        <dbReference type="ARBA" id="ARBA00034778"/>
    </source>
</evidence>
<dbReference type="PANTHER" id="PTHR47267">
    <property type="match status" value="1"/>
</dbReference>
<dbReference type="RefSeq" id="WP_345196005.1">
    <property type="nucleotide sequence ID" value="NZ_BAABFL010000341.1"/>
</dbReference>
<dbReference type="NCBIfam" id="TIGR01484">
    <property type="entry name" value="HAD-SF-IIB"/>
    <property type="match status" value="1"/>
</dbReference>
<keyword evidence="7" id="KW-1185">Reference proteome</keyword>
<comment type="caution">
    <text evidence="6">The sequence shown here is derived from an EMBL/GenBank/DDBJ whole genome shotgun (WGS) entry which is preliminary data.</text>
</comment>
<evidence type="ECO:0000256" key="3">
    <source>
        <dbReference type="ARBA" id="ARBA00022801"/>
    </source>
</evidence>
<accession>A0ABP8V1I9</accession>
<evidence type="ECO:0000313" key="7">
    <source>
        <dbReference type="Proteomes" id="UP001500604"/>
    </source>
</evidence>
<dbReference type="InterPro" id="IPR023214">
    <property type="entry name" value="HAD_sf"/>
</dbReference>
<dbReference type="Pfam" id="PF08282">
    <property type="entry name" value="Hydrolase_3"/>
    <property type="match status" value="1"/>
</dbReference>
<evidence type="ECO:0000256" key="4">
    <source>
        <dbReference type="ARBA" id="ARBA00022842"/>
    </source>
</evidence>
<gene>
    <name evidence="6" type="primary">yigL</name>
    <name evidence="6" type="ORF">GCM10023116_22320</name>
</gene>
<name>A0ABP8V1I9_9GAMM</name>
<dbReference type="PROSITE" id="PS01229">
    <property type="entry name" value="COF_2"/>
    <property type="match status" value="1"/>
</dbReference>
<dbReference type="EMBL" id="BAABFL010000341">
    <property type="protein sequence ID" value="GAA4649950.1"/>
    <property type="molecule type" value="Genomic_DNA"/>
</dbReference>
<comment type="similarity">
    <text evidence="5">Belongs to the HAD-like hydrolase superfamily. Cof family.</text>
</comment>
<dbReference type="SFLD" id="SFLDG01140">
    <property type="entry name" value="C2.B:_Phosphomannomutase_and_P"/>
    <property type="match status" value="1"/>
</dbReference>
<organism evidence="6 7">
    <name type="scientific">Kistimonas scapharcae</name>
    <dbReference type="NCBI Taxonomy" id="1036133"/>
    <lineage>
        <taxon>Bacteria</taxon>
        <taxon>Pseudomonadati</taxon>
        <taxon>Pseudomonadota</taxon>
        <taxon>Gammaproteobacteria</taxon>
        <taxon>Oceanospirillales</taxon>
        <taxon>Endozoicomonadaceae</taxon>
        <taxon>Kistimonas</taxon>
    </lineage>
</organism>
<evidence type="ECO:0000313" key="6">
    <source>
        <dbReference type="EMBL" id="GAA4649950.1"/>
    </source>
</evidence>
<protein>
    <submittedName>
        <fullName evidence="6">Sugar/pyridoxal phosphate phosphatase YigL</fullName>
    </submittedName>
</protein>
<dbReference type="PROSITE" id="PS01228">
    <property type="entry name" value="COF_1"/>
    <property type="match status" value="1"/>
</dbReference>
<dbReference type="InterPro" id="IPR006379">
    <property type="entry name" value="HAD-SF_hydro_IIB"/>
</dbReference>
<keyword evidence="2" id="KW-0479">Metal-binding</keyword>
<dbReference type="Proteomes" id="UP001500604">
    <property type="component" value="Unassembled WGS sequence"/>
</dbReference>
<reference evidence="7" key="1">
    <citation type="journal article" date="2019" name="Int. J. Syst. Evol. Microbiol.">
        <title>The Global Catalogue of Microorganisms (GCM) 10K type strain sequencing project: providing services to taxonomists for standard genome sequencing and annotation.</title>
        <authorList>
            <consortium name="The Broad Institute Genomics Platform"/>
            <consortium name="The Broad Institute Genome Sequencing Center for Infectious Disease"/>
            <person name="Wu L."/>
            <person name="Ma J."/>
        </authorList>
    </citation>
    <scope>NUCLEOTIDE SEQUENCE [LARGE SCALE GENOMIC DNA]</scope>
    <source>
        <strain evidence="7">JCM 17805</strain>
    </source>
</reference>
<evidence type="ECO:0000256" key="1">
    <source>
        <dbReference type="ARBA" id="ARBA00001946"/>
    </source>
</evidence>
<comment type="cofactor">
    <cofactor evidence="1">
        <name>Mg(2+)</name>
        <dbReference type="ChEBI" id="CHEBI:18420"/>
    </cofactor>
</comment>
<evidence type="ECO:0000256" key="2">
    <source>
        <dbReference type="ARBA" id="ARBA00022723"/>
    </source>
</evidence>
<keyword evidence="3" id="KW-0378">Hydrolase</keyword>
<dbReference type="CDD" id="cd07516">
    <property type="entry name" value="HAD_Pase"/>
    <property type="match status" value="1"/>
</dbReference>
<dbReference type="InterPro" id="IPR000150">
    <property type="entry name" value="Cof"/>
</dbReference>